<keyword evidence="6" id="KW-0137">Centromere</keyword>
<sequence length="721" mass="81687">MEAGSVEMDEIADIANQTFTLYKLGPIFEFHKSSIAAKEKTLALQLCQNLRLHDGRKTRRSTKKNRTKDDFDGDLRRMDIDTIYLEDIPSYDPDIKPLRFTFEILQYSDDKLSRYSTYMLPAPHVPKNEKRPGVLAYYPLLLVKAPQRLRQEIITWFEKRYVAACTPLFMYPATMVDAVHVWIDSILDIEEKLEAHIHVPEQILRPPLVLEYQTGDDEMPNVKLRISRTQALAICNRIPHPNQFMRAFERHVEKTTHVRLDTLTLTRVTSSIATVRKNGYVKISPHSYKAFAVRLLQVWIDLAVEKVHSHSSSGSTTSNTSRRTTGSLLSATSTNSAQLYKPPSQQKMTKSYTAPSLTLPNDSKIHTSNNNIHYNRPISPSYIRPQPSQQQQAQQYHRSVLGVINTPVAAASPATATIHTSPSDIVNKSTSSPLIIDNHQKPEDLNPTSSRHLDQDREDALADDFILADETAENDEMIEMENDPEYNDDEDEGESDEDEEDDEEEEPVINEARVNRKIADLELSINSLLTVNAMLEATVRKQALQLSQIKKQQSAGDGGAAHIDFLLDPHQEEVTDQTDQEDDEDDWESDALFQKLRKVTEHMIEQGQKSIDFEYKILGRVLSNYNAMDEDAEDEDEDEDEEGESAEEQTETASDQGTTHNGVVAEQDRINSNAEIKAPPPLFRNNTFESSKKASSSIPRNVSKFTRKKAAPKSQSIHIST</sequence>
<feature type="compositionally biased region" description="Polar residues" evidence="7">
    <location>
        <begin position="343"/>
        <end position="373"/>
    </location>
</feature>
<dbReference type="PANTHER" id="PTHR31740:SF2">
    <property type="entry name" value="CENTROMERE PROTEIN L"/>
    <property type="match status" value="1"/>
</dbReference>
<dbReference type="OrthoDB" id="2555519at2759"/>
<name>A0A168GZ11_MUCCL</name>
<evidence type="ECO:0000256" key="2">
    <source>
        <dbReference type="ARBA" id="ARBA00004584"/>
    </source>
</evidence>
<feature type="region of interest" description="Disordered" evidence="7">
    <location>
        <begin position="471"/>
        <end position="511"/>
    </location>
</feature>
<dbReference type="AlphaFoldDB" id="A0A168GZ11"/>
<feature type="region of interest" description="Disordered" evidence="7">
    <location>
        <begin position="331"/>
        <end position="396"/>
    </location>
</feature>
<feature type="region of interest" description="Disordered" evidence="7">
    <location>
        <begin position="627"/>
        <end position="721"/>
    </location>
</feature>
<evidence type="ECO:0000256" key="6">
    <source>
        <dbReference type="ARBA" id="ARBA00023328"/>
    </source>
</evidence>
<organism evidence="8 9">
    <name type="scientific">Mucor lusitanicus CBS 277.49</name>
    <dbReference type="NCBI Taxonomy" id="747725"/>
    <lineage>
        <taxon>Eukaryota</taxon>
        <taxon>Fungi</taxon>
        <taxon>Fungi incertae sedis</taxon>
        <taxon>Mucoromycota</taxon>
        <taxon>Mucoromycotina</taxon>
        <taxon>Mucoromycetes</taxon>
        <taxon>Mucorales</taxon>
        <taxon>Mucorineae</taxon>
        <taxon>Mucoraceae</taxon>
        <taxon>Mucor</taxon>
    </lineage>
</organism>
<keyword evidence="5" id="KW-0539">Nucleus</keyword>
<keyword evidence="9" id="KW-1185">Reference proteome</keyword>
<dbReference type="Proteomes" id="UP000077051">
    <property type="component" value="Unassembled WGS sequence"/>
</dbReference>
<dbReference type="PANTHER" id="PTHR31740">
    <property type="entry name" value="CENTROMERE PROTEIN L"/>
    <property type="match status" value="1"/>
</dbReference>
<feature type="compositionally biased region" description="Polar residues" evidence="7">
    <location>
        <begin position="424"/>
        <end position="433"/>
    </location>
</feature>
<reference evidence="8 9" key="1">
    <citation type="submission" date="2015-06" db="EMBL/GenBank/DDBJ databases">
        <title>Expansion of signal transduction pathways in fungi by whole-genome duplication.</title>
        <authorList>
            <consortium name="DOE Joint Genome Institute"/>
            <person name="Corrochano L.M."/>
            <person name="Kuo A."/>
            <person name="Marcet-Houben M."/>
            <person name="Polaino S."/>
            <person name="Salamov A."/>
            <person name="Villalobos J.M."/>
            <person name="Alvarez M.I."/>
            <person name="Avalos J."/>
            <person name="Benito E.P."/>
            <person name="Benoit I."/>
            <person name="Burger G."/>
            <person name="Camino L.P."/>
            <person name="Canovas D."/>
            <person name="Cerda-Olmedo E."/>
            <person name="Cheng J.-F."/>
            <person name="Dominguez A."/>
            <person name="Elias M."/>
            <person name="Eslava A.P."/>
            <person name="Glaser F."/>
            <person name="Grimwood J."/>
            <person name="Gutierrez G."/>
            <person name="Heitman J."/>
            <person name="Henrissat B."/>
            <person name="Iturriaga E.A."/>
            <person name="Lang B.F."/>
            <person name="Lavin J.L."/>
            <person name="Lee S."/>
            <person name="Li W."/>
            <person name="Lindquist E."/>
            <person name="Lopez-Garcia S."/>
            <person name="Luque E.M."/>
            <person name="Marcos A.T."/>
            <person name="Martin J."/>
            <person name="Mccluskey K."/>
            <person name="Medina H.R."/>
            <person name="Miralles-Duran A."/>
            <person name="Miyazaki A."/>
            <person name="Munoz-Torres E."/>
            <person name="Oguiza J.A."/>
            <person name="Ohm R."/>
            <person name="Olmedo M."/>
            <person name="Orejas M."/>
            <person name="Ortiz-Castellanos L."/>
            <person name="Pisabarro A.G."/>
            <person name="Rodriguez-Romero J."/>
            <person name="Ruiz-Herrera J."/>
            <person name="Ruiz-Vazquez R."/>
            <person name="Sanz C."/>
            <person name="Schackwitz W."/>
            <person name="Schmutz J."/>
            <person name="Shahriari M."/>
            <person name="Shelest E."/>
            <person name="Silva-Franco F."/>
            <person name="Soanes D."/>
            <person name="Syed K."/>
            <person name="Tagua V.G."/>
            <person name="Talbot N.J."/>
            <person name="Thon M."/>
            <person name="De Vries R.P."/>
            <person name="Wiebenga A."/>
            <person name="Yadav J.S."/>
            <person name="Braun E.L."/>
            <person name="Baker S."/>
            <person name="Garre V."/>
            <person name="Horwitz B."/>
            <person name="Torres-Martinez S."/>
            <person name="Idnurm A."/>
            <person name="Herrera-Estrella A."/>
            <person name="Gabaldon T."/>
            <person name="Grigoriev I.V."/>
        </authorList>
    </citation>
    <scope>NUCLEOTIDE SEQUENCE [LARGE SCALE GENOMIC DNA]</scope>
    <source>
        <strain evidence="8 9">CBS 277.49</strain>
    </source>
</reference>
<feature type="region of interest" description="Disordered" evidence="7">
    <location>
        <begin position="420"/>
        <end position="455"/>
    </location>
</feature>
<gene>
    <name evidence="8" type="ORF">MUCCIDRAFT_86495</name>
</gene>
<dbReference type="STRING" id="747725.A0A168GZ11"/>
<comment type="caution">
    <text evidence="8">The sequence shown here is derived from an EMBL/GenBank/DDBJ whole genome shotgun (WGS) entry which is preliminary data.</text>
</comment>
<evidence type="ECO:0000313" key="9">
    <source>
        <dbReference type="Proteomes" id="UP000077051"/>
    </source>
</evidence>
<evidence type="ECO:0000256" key="5">
    <source>
        <dbReference type="ARBA" id="ARBA00023242"/>
    </source>
</evidence>
<comment type="subcellular location">
    <subcellularLocation>
        <location evidence="2">Chromosome</location>
        <location evidence="2">Centromere</location>
    </subcellularLocation>
    <subcellularLocation>
        <location evidence="1">Nucleus</location>
    </subcellularLocation>
</comment>
<accession>A0A168GZ11</accession>
<dbReference type="EMBL" id="AMYB01000011">
    <property type="protein sequence ID" value="OAC98180.1"/>
    <property type="molecule type" value="Genomic_DNA"/>
</dbReference>
<feature type="compositionally biased region" description="Acidic residues" evidence="7">
    <location>
        <begin position="628"/>
        <end position="650"/>
    </location>
</feature>
<feature type="compositionally biased region" description="Low complexity" evidence="7">
    <location>
        <begin position="376"/>
        <end position="396"/>
    </location>
</feature>
<dbReference type="GO" id="GO:0005634">
    <property type="term" value="C:nucleus"/>
    <property type="evidence" value="ECO:0007669"/>
    <property type="project" value="UniProtKB-SubCell"/>
</dbReference>
<evidence type="ECO:0000256" key="3">
    <source>
        <dbReference type="ARBA" id="ARBA00011060"/>
    </source>
</evidence>
<proteinExistence type="inferred from homology"/>
<keyword evidence="4" id="KW-0158">Chromosome</keyword>
<evidence type="ECO:0000256" key="1">
    <source>
        <dbReference type="ARBA" id="ARBA00004123"/>
    </source>
</evidence>
<dbReference type="InterPro" id="IPR025204">
    <property type="entry name" value="CENP-L"/>
</dbReference>
<protein>
    <submittedName>
        <fullName evidence="8">Uncharacterized protein</fullName>
    </submittedName>
</protein>
<dbReference type="Pfam" id="PF13092">
    <property type="entry name" value="CENP-L"/>
    <property type="match status" value="1"/>
</dbReference>
<comment type="similarity">
    <text evidence="3">Belongs to the CENP-L/IML3 family.</text>
</comment>
<dbReference type="GO" id="GO:0000775">
    <property type="term" value="C:chromosome, centromeric region"/>
    <property type="evidence" value="ECO:0007669"/>
    <property type="project" value="UniProtKB-SubCell"/>
</dbReference>
<evidence type="ECO:0000256" key="7">
    <source>
        <dbReference type="SAM" id="MobiDB-lite"/>
    </source>
</evidence>
<feature type="compositionally biased region" description="Polar residues" evidence="7">
    <location>
        <begin position="684"/>
        <end position="704"/>
    </location>
</feature>
<evidence type="ECO:0000313" key="8">
    <source>
        <dbReference type="EMBL" id="OAC98180.1"/>
    </source>
</evidence>
<evidence type="ECO:0000256" key="4">
    <source>
        <dbReference type="ARBA" id="ARBA00022454"/>
    </source>
</evidence>
<dbReference type="VEuPathDB" id="FungiDB:MUCCIDRAFT_86495"/>
<feature type="compositionally biased region" description="Acidic residues" evidence="7">
    <location>
        <begin position="471"/>
        <end position="508"/>
    </location>
</feature>